<sequence>MKQTPRFLLLPSFLLRLFLSKPDPTILPPFVLPSFVFSLFQSHYNRHHSVSLSTDA</sequence>
<keyword evidence="1" id="KW-0732">Signal</keyword>
<comment type="caution">
    <text evidence="2">The sequence shown here is derived from an EMBL/GenBank/DDBJ whole genome shotgun (WGS) entry which is preliminary data.</text>
</comment>
<evidence type="ECO:0000313" key="3">
    <source>
        <dbReference type="Proteomes" id="UP001443914"/>
    </source>
</evidence>
<dbReference type="Proteomes" id="UP001443914">
    <property type="component" value="Unassembled WGS sequence"/>
</dbReference>
<organism evidence="2 3">
    <name type="scientific">Saponaria officinalis</name>
    <name type="common">Common soapwort</name>
    <name type="synonym">Lychnis saponaria</name>
    <dbReference type="NCBI Taxonomy" id="3572"/>
    <lineage>
        <taxon>Eukaryota</taxon>
        <taxon>Viridiplantae</taxon>
        <taxon>Streptophyta</taxon>
        <taxon>Embryophyta</taxon>
        <taxon>Tracheophyta</taxon>
        <taxon>Spermatophyta</taxon>
        <taxon>Magnoliopsida</taxon>
        <taxon>eudicotyledons</taxon>
        <taxon>Gunneridae</taxon>
        <taxon>Pentapetalae</taxon>
        <taxon>Caryophyllales</taxon>
        <taxon>Caryophyllaceae</taxon>
        <taxon>Caryophylleae</taxon>
        <taxon>Saponaria</taxon>
    </lineage>
</organism>
<reference evidence="2" key="1">
    <citation type="submission" date="2024-03" db="EMBL/GenBank/DDBJ databases">
        <title>WGS assembly of Saponaria officinalis var. Norfolk2.</title>
        <authorList>
            <person name="Jenkins J."/>
            <person name="Shu S."/>
            <person name="Grimwood J."/>
            <person name="Barry K."/>
            <person name="Goodstein D."/>
            <person name="Schmutz J."/>
            <person name="Leebens-Mack J."/>
            <person name="Osbourn A."/>
        </authorList>
    </citation>
    <scope>NUCLEOTIDE SEQUENCE [LARGE SCALE GENOMIC DNA]</scope>
    <source>
        <strain evidence="2">JIC</strain>
    </source>
</reference>
<evidence type="ECO:0000313" key="2">
    <source>
        <dbReference type="EMBL" id="KAK9706012.1"/>
    </source>
</evidence>
<dbReference type="AlphaFoldDB" id="A0AAW1JP59"/>
<accession>A0AAW1JP59</accession>
<keyword evidence="3" id="KW-1185">Reference proteome</keyword>
<name>A0AAW1JP59_SAPOF</name>
<feature type="signal peptide" evidence="1">
    <location>
        <begin position="1"/>
        <end position="20"/>
    </location>
</feature>
<protein>
    <submittedName>
        <fullName evidence="2">Uncharacterized protein</fullName>
    </submittedName>
</protein>
<dbReference type="EMBL" id="JBDFQZ010000007">
    <property type="protein sequence ID" value="KAK9706012.1"/>
    <property type="molecule type" value="Genomic_DNA"/>
</dbReference>
<feature type="chain" id="PRO_5043564854" evidence="1">
    <location>
        <begin position="21"/>
        <end position="56"/>
    </location>
</feature>
<evidence type="ECO:0000256" key="1">
    <source>
        <dbReference type="SAM" id="SignalP"/>
    </source>
</evidence>
<proteinExistence type="predicted"/>
<gene>
    <name evidence="2" type="ORF">RND81_07G098700</name>
</gene>